<accession>A0A413Q040</accession>
<comment type="caution">
    <text evidence="3">The sequence shown here is derived from an EMBL/GenBank/DDBJ whole genome shotgun (WGS) entry which is preliminary data.</text>
</comment>
<sequence length="118" mass="13686">MVLPQVSKSENLQEVGRKIRHYREKKKMSQLELAEAIGVTQNTIYLIETAQSEMKLEKLFRIAEVLDVTPNKLLPGEAKTASNKFFEFEHMMKQLSEADQELIFNMVMPCMKRLLPNT</sequence>
<gene>
    <name evidence="3" type="ORF">DW972_03885</name>
    <name evidence="4" type="ORF">DWZ29_09510</name>
</gene>
<dbReference type="Gene3D" id="1.10.260.40">
    <property type="entry name" value="lambda repressor-like DNA-binding domains"/>
    <property type="match status" value="1"/>
</dbReference>
<evidence type="ECO:0000256" key="1">
    <source>
        <dbReference type="ARBA" id="ARBA00023125"/>
    </source>
</evidence>
<protein>
    <submittedName>
        <fullName evidence="3">XRE family transcriptional regulator</fullName>
    </submittedName>
</protein>
<dbReference type="PANTHER" id="PTHR46558">
    <property type="entry name" value="TRACRIPTIONAL REGULATORY PROTEIN-RELATED-RELATED"/>
    <property type="match status" value="1"/>
</dbReference>
<organism evidence="3 6">
    <name type="scientific">Anaerobutyricum hallii</name>
    <dbReference type="NCBI Taxonomy" id="39488"/>
    <lineage>
        <taxon>Bacteria</taxon>
        <taxon>Bacillati</taxon>
        <taxon>Bacillota</taxon>
        <taxon>Clostridia</taxon>
        <taxon>Lachnospirales</taxon>
        <taxon>Lachnospiraceae</taxon>
        <taxon>Anaerobutyricum</taxon>
    </lineage>
</organism>
<dbReference type="EMBL" id="QRQO01000024">
    <property type="protein sequence ID" value="RHN12614.1"/>
    <property type="molecule type" value="Genomic_DNA"/>
</dbReference>
<dbReference type="Proteomes" id="UP000283700">
    <property type="component" value="Unassembled WGS sequence"/>
</dbReference>
<evidence type="ECO:0000313" key="4">
    <source>
        <dbReference type="EMBL" id="RHN12614.1"/>
    </source>
</evidence>
<dbReference type="Pfam" id="PF01381">
    <property type="entry name" value="HTH_3"/>
    <property type="match status" value="1"/>
</dbReference>
<reference evidence="5 6" key="1">
    <citation type="submission" date="2018-08" db="EMBL/GenBank/DDBJ databases">
        <title>A genome reference for cultivated species of the human gut microbiota.</title>
        <authorList>
            <person name="Zou Y."/>
            <person name="Xue W."/>
            <person name="Luo G."/>
        </authorList>
    </citation>
    <scope>NUCLEOTIDE SEQUENCE [LARGE SCALE GENOMIC DNA]</scope>
    <source>
        <strain evidence="4 5">AF31-17AC</strain>
        <strain evidence="3 6">AM48-23BH</strain>
    </source>
</reference>
<keyword evidence="1" id="KW-0238">DNA-binding</keyword>
<feature type="domain" description="HTH cro/C1-type" evidence="2">
    <location>
        <begin position="19"/>
        <end position="73"/>
    </location>
</feature>
<dbReference type="PANTHER" id="PTHR46558:SF11">
    <property type="entry name" value="HTH-TYPE TRANSCRIPTIONAL REGULATOR XRE"/>
    <property type="match status" value="1"/>
</dbReference>
<name>A0A413Q040_9FIRM</name>
<evidence type="ECO:0000313" key="5">
    <source>
        <dbReference type="Proteomes" id="UP000283700"/>
    </source>
</evidence>
<dbReference type="SMART" id="SM00530">
    <property type="entry name" value="HTH_XRE"/>
    <property type="match status" value="1"/>
</dbReference>
<dbReference type="Proteomes" id="UP000286561">
    <property type="component" value="Unassembled WGS sequence"/>
</dbReference>
<dbReference type="AlphaFoldDB" id="A0A413Q040"/>
<evidence type="ECO:0000259" key="2">
    <source>
        <dbReference type="PROSITE" id="PS50943"/>
    </source>
</evidence>
<dbReference type="InterPro" id="IPR010982">
    <property type="entry name" value="Lambda_DNA-bd_dom_sf"/>
</dbReference>
<dbReference type="EMBL" id="QSEP01000012">
    <property type="protein sequence ID" value="RGZ84962.1"/>
    <property type="molecule type" value="Genomic_DNA"/>
</dbReference>
<dbReference type="CDD" id="cd00093">
    <property type="entry name" value="HTH_XRE"/>
    <property type="match status" value="1"/>
</dbReference>
<proteinExistence type="predicted"/>
<dbReference type="PROSITE" id="PS50943">
    <property type="entry name" value="HTH_CROC1"/>
    <property type="match status" value="1"/>
</dbReference>
<dbReference type="InterPro" id="IPR001387">
    <property type="entry name" value="Cro/C1-type_HTH"/>
</dbReference>
<evidence type="ECO:0000313" key="3">
    <source>
        <dbReference type="EMBL" id="RGZ84962.1"/>
    </source>
</evidence>
<dbReference type="SUPFAM" id="SSF47413">
    <property type="entry name" value="lambda repressor-like DNA-binding domains"/>
    <property type="match status" value="1"/>
</dbReference>
<dbReference type="GO" id="GO:0003677">
    <property type="term" value="F:DNA binding"/>
    <property type="evidence" value="ECO:0007669"/>
    <property type="project" value="UniProtKB-KW"/>
</dbReference>
<evidence type="ECO:0000313" key="6">
    <source>
        <dbReference type="Proteomes" id="UP000286561"/>
    </source>
</evidence>